<dbReference type="Proteomes" id="UP000198982">
    <property type="component" value="Unassembled WGS sequence"/>
</dbReference>
<keyword evidence="5" id="KW-1185">Reference proteome</keyword>
<protein>
    <submittedName>
        <fullName evidence="4">Poly acetylglucosamine porin</fullName>
    </submittedName>
</protein>
<name>A0A1H4VGL9_9PSED</name>
<feature type="chain" id="PRO_5011782752" evidence="2">
    <location>
        <begin position="34"/>
        <end position="828"/>
    </location>
</feature>
<dbReference type="InterPro" id="IPR049003">
    <property type="entry name" value="PgaA_barrel"/>
</dbReference>
<evidence type="ECO:0000256" key="1">
    <source>
        <dbReference type="PROSITE-ProRule" id="PRU00339"/>
    </source>
</evidence>
<accession>A0A1H4VGL9</accession>
<dbReference type="InterPro" id="IPR023870">
    <property type="entry name" value="PGA_export_porin_PgaA"/>
</dbReference>
<dbReference type="InterPro" id="IPR011990">
    <property type="entry name" value="TPR-like_helical_dom_sf"/>
</dbReference>
<feature type="signal peptide" evidence="2">
    <location>
        <begin position="1"/>
        <end position="33"/>
    </location>
</feature>
<feature type="repeat" description="TPR" evidence="1">
    <location>
        <begin position="100"/>
        <end position="133"/>
    </location>
</feature>
<reference evidence="5" key="1">
    <citation type="submission" date="2016-10" db="EMBL/GenBank/DDBJ databases">
        <authorList>
            <person name="Varghese N."/>
            <person name="Submissions S."/>
        </authorList>
    </citation>
    <scope>NUCLEOTIDE SEQUENCE [LARGE SCALE GENOMIC DNA]</scope>
    <source>
        <strain evidence="5">DSM 9751</strain>
    </source>
</reference>
<dbReference type="AlphaFoldDB" id="A0A1H4VGL9"/>
<organism evidence="4 5">
    <name type="scientific">Pseudomonas saponiphila</name>
    <dbReference type="NCBI Taxonomy" id="556534"/>
    <lineage>
        <taxon>Bacteria</taxon>
        <taxon>Pseudomonadati</taxon>
        <taxon>Pseudomonadota</taxon>
        <taxon>Gammaproteobacteria</taxon>
        <taxon>Pseudomonadales</taxon>
        <taxon>Pseudomonadaceae</taxon>
        <taxon>Pseudomonas</taxon>
    </lineage>
</organism>
<evidence type="ECO:0000313" key="5">
    <source>
        <dbReference type="Proteomes" id="UP000198982"/>
    </source>
</evidence>
<proteinExistence type="predicted"/>
<gene>
    <name evidence="4" type="ORF">SAMN05216178_4903</name>
</gene>
<dbReference type="PROSITE" id="PS50005">
    <property type="entry name" value="TPR"/>
    <property type="match status" value="1"/>
</dbReference>
<keyword evidence="2" id="KW-0732">Signal</keyword>
<keyword evidence="1" id="KW-0802">TPR repeat</keyword>
<dbReference type="NCBIfam" id="TIGR03939">
    <property type="entry name" value="PGA_TPR_OMP"/>
    <property type="match status" value="1"/>
</dbReference>
<evidence type="ECO:0000313" key="4">
    <source>
        <dbReference type="EMBL" id="SEC79524.1"/>
    </source>
</evidence>
<dbReference type="GO" id="GO:1901515">
    <property type="term" value="F:poly-beta-1,6-N-acetyl-D-glucosamine transmembrane transporter activity"/>
    <property type="evidence" value="ECO:0007669"/>
    <property type="project" value="InterPro"/>
</dbReference>
<feature type="domain" description="PgaA membrane beta barrel" evidence="3">
    <location>
        <begin position="529"/>
        <end position="828"/>
    </location>
</feature>
<dbReference type="Gene3D" id="1.25.40.10">
    <property type="entry name" value="Tetratricopeptide repeat domain"/>
    <property type="match status" value="1"/>
</dbReference>
<dbReference type="InterPro" id="IPR019734">
    <property type="entry name" value="TPR_rpt"/>
</dbReference>
<dbReference type="NCBIfam" id="NF007468">
    <property type="entry name" value="PRK10049.1"/>
    <property type="match status" value="1"/>
</dbReference>
<sequence length="828" mass="91627">MPRTAHPARRCNLRPLFGLALCGQLLWSGGAWADAAYDQLIIQARAGSYAPALDHLRKVPDSALNNGLVSDHLQIASWAGLDAEVVKVYETQGRNRVLPLQALTATARAYRNLKQFDNATRLYRLALEREPQNADLQLGLALTQADAGLPAQAVAQARALVAAKPDDPSRRLALGYALTRANQPYEALAEYDQAFVRAGDKPEVLREYIYALQRARLPEPALRLAQQHPGLIDPVIQRRIQADLAAERVRLSELASRGEKERFVVADRALADYDALFAAWGQDPKAQDELTRWRIDRLGALKSRARTAEVISEYEQLTAAGAAIPPYALRWVAASYLDQRQPEMAADLYRRVLSAPDGDAAYRLEDTTALYYALLESERPEEALKLANDLADSTPRRIQLTGQIVGDPNDDWVDAQLLAAQAGAAGASGADLPGTEQRLEDLAVQAPGNISVRLAQADLYRVRDWPRLSESLLKETESVAPRDVSLEVSQGHTALELQEWRQLDALTDDVLQRFPESRQVQRLAREREVHDMAELRVSTYGGKSYGGGSSGAGAVAGSRDFGIESRLYTPPIAEDWRLFGGLGYAMGDFPEGIGHHRWQVLGVERRTRDMTLEAEVSNHSYGYGDKTGARVSLARDIDDHWQYGGSLDYLSANTPLRALNSDISANGGSAFLRWRANESREWKLSLSPSHFSDGNNRFEALLTGREGVYRSPKVQVDLGLEVGASHNTLKDTPYYNPEADLSVLPTVTVNHVLYHRYQTAWSQQFQAGAGTYSERGYATGAVGLLSYGQRYSWNDVFDIAGVLSVINRPYDGDRETDLRLAVDLTYRF</sequence>
<evidence type="ECO:0000256" key="2">
    <source>
        <dbReference type="SAM" id="SignalP"/>
    </source>
</evidence>
<dbReference type="RefSeq" id="WP_092318422.1">
    <property type="nucleotide sequence ID" value="NZ_FNTJ01000002.1"/>
</dbReference>
<evidence type="ECO:0000259" key="3">
    <source>
        <dbReference type="Pfam" id="PF21197"/>
    </source>
</evidence>
<dbReference type="EMBL" id="FNTJ01000002">
    <property type="protein sequence ID" value="SEC79524.1"/>
    <property type="molecule type" value="Genomic_DNA"/>
</dbReference>
<dbReference type="SUPFAM" id="SSF48452">
    <property type="entry name" value="TPR-like"/>
    <property type="match status" value="1"/>
</dbReference>
<dbReference type="SMART" id="SM00028">
    <property type="entry name" value="TPR"/>
    <property type="match status" value="4"/>
</dbReference>
<dbReference type="Pfam" id="PF21197">
    <property type="entry name" value="PgaA_barrel"/>
    <property type="match status" value="1"/>
</dbReference>